<dbReference type="Gene3D" id="2.40.10.220">
    <property type="entry name" value="predicted glycosyltransferase like domains"/>
    <property type="match status" value="1"/>
</dbReference>
<dbReference type="InterPro" id="IPR009926">
    <property type="entry name" value="T3SS_YcgR_PilZN"/>
</dbReference>
<evidence type="ECO:0000313" key="7">
    <source>
        <dbReference type="Proteomes" id="UP000190834"/>
    </source>
</evidence>
<reference evidence="7" key="1">
    <citation type="submission" date="2017-02" db="EMBL/GenBank/DDBJ databases">
        <authorList>
            <person name="Varghese N."/>
            <person name="Submissions S."/>
        </authorList>
    </citation>
    <scope>NUCLEOTIDE SEQUENCE [LARGE SCALE GENOMIC DNA]</scope>
    <source>
        <strain evidence="7">DSM 19608</strain>
    </source>
</reference>
<accession>A0A1T4S195</accession>
<keyword evidence="2" id="KW-0547">Nucleotide-binding</keyword>
<evidence type="ECO:0000256" key="1">
    <source>
        <dbReference type="ARBA" id="ARBA00022636"/>
    </source>
</evidence>
<dbReference type="OrthoDB" id="5915058at2"/>
<dbReference type="AlphaFoldDB" id="A0A1T4S195"/>
<dbReference type="Proteomes" id="UP000190834">
    <property type="component" value="Unassembled WGS sequence"/>
</dbReference>
<gene>
    <name evidence="6" type="ORF">SAMN02745782_02945</name>
</gene>
<dbReference type="Pfam" id="PF12945">
    <property type="entry name" value="PilZNR"/>
    <property type="match status" value="1"/>
</dbReference>
<dbReference type="Pfam" id="PF07238">
    <property type="entry name" value="PilZ"/>
    <property type="match status" value="1"/>
</dbReference>
<evidence type="ECO:0000313" key="6">
    <source>
        <dbReference type="EMBL" id="SKA22003.1"/>
    </source>
</evidence>
<evidence type="ECO:0000256" key="2">
    <source>
        <dbReference type="ARBA" id="ARBA00022741"/>
    </source>
</evidence>
<sequence>MTTSGSIPCEKLGNYLQPGMKISASIQFGPQDSLTFSTTLVGFKATQFLLLDMPIKTYESLVMRKLSNVPIVIRGMSDTELGHIIAFRSSIYQVISTPFNLLFIRYPKHFASKAIREHERYKISLPVTLTEHNNHFEKNFTGTLVDFSVSGCGVFIEGENELQLNHSVSLSSALDSWLPQDLASHVVSLRRKDKGYLVGIKYASMIEMTDDLRAQILSLSQHRIS</sequence>
<keyword evidence="3" id="KW-0975">Bacterial flagellum</keyword>
<dbReference type="EMBL" id="FUXB01000017">
    <property type="protein sequence ID" value="SKA22003.1"/>
    <property type="molecule type" value="Genomic_DNA"/>
</dbReference>
<evidence type="ECO:0000259" key="4">
    <source>
        <dbReference type="Pfam" id="PF07238"/>
    </source>
</evidence>
<feature type="domain" description="PilZ" evidence="4">
    <location>
        <begin position="116"/>
        <end position="215"/>
    </location>
</feature>
<dbReference type="GeneID" id="70582293"/>
<dbReference type="InterPro" id="IPR009875">
    <property type="entry name" value="PilZ_domain"/>
</dbReference>
<dbReference type="RefSeq" id="WP_078927296.1">
    <property type="nucleotide sequence ID" value="NZ_FUXB01000017.1"/>
</dbReference>
<feature type="domain" description="Type III secretion system flagellar brake protein YcgR PilZN" evidence="5">
    <location>
        <begin position="17"/>
        <end position="107"/>
    </location>
</feature>
<dbReference type="GO" id="GO:0035438">
    <property type="term" value="F:cyclic-di-GMP binding"/>
    <property type="evidence" value="ECO:0007669"/>
    <property type="project" value="InterPro"/>
</dbReference>
<organism evidence="6 7">
    <name type="scientific">Vibrio cincinnatiensis DSM 19608</name>
    <dbReference type="NCBI Taxonomy" id="1123491"/>
    <lineage>
        <taxon>Bacteria</taxon>
        <taxon>Pseudomonadati</taxon>
        <taxon>Pseudomonadota</taxon>
        <taxon>Gammaproteobacteria</taxon>
        <taxon>Vibrionales</taxon>
        <taxon>Vibrionaceae</taxon>
        <taxon>Vibrio</taxon>
    </lineage>
</organism>
<keyword evidence="7" id="KW-1185">Reference proteome</keyword>
<dbReference type="InterPro" id="IPR012349">
    <property type="entry name" value="Split_barrel_FMN-bd"/>
</dbReference>
<proteinExistence type="predicted"/>
<dbReference type="SUPFAM" id="SSF141371">
    <property type="entry name" value="PilZ domain-like"/>
    <property type="match status" value="2"/>
</dbReference>
<name>A0A1T4S195_VIBCI</name>
<dbReference type="Gene3D" id="2.30.110.10">
    <property type="entry name" value="Electron Transport, Fmn-binding Protein, Chain A"/>
    <property type="match status" value="1"/>
</dbReference>
<keyword evidence="1" id="KW-0973">c-di-GMP</keyword>
<dbReference type="STRING" id="1123491.SAMN02745782_02945"/>
<evidence type="ECO:0000256" key="3">
    <source>
        <dbReference type="ARBA" id="ARBA00023143"/>
    </source>
</evidence>
<evidence type="ECO:0000259" key="5">
    <source>
        <dbReference type="Pfam" id="PF12945"/>
    </source>
</evidence>
<protein>
    <submittedName>
        <fullName evidence="6">PilZ domain-containing protein</fullName>
    </submittedName>
</protein>